<organism evidence="2 3">
    <name type="scientific">Solibacillus palustris</name>
    <dbReference type="NCBI Taxonomy" id="2908203"/>
    <lineage>
        <taxon>Bacteria</taxon>
        <taxon>Bacillati</taxon>
        <taxon>Bacillota</taxon>
        <taxon>Bacilli</taxon>
        <taxon>Bacillales</taxon>
        <taxon>Caryophanaceae</taxon>
        <taxon>Solibacillus</taxon>
    </lineage>
</organism>
<evidence type="ECO:0000313" key="2">
    <source>
        <dbReference type="EMBL" id="MCH7320489.1"/>
    </source>
</evidence>
<feature type="transmembrane region" description="Helical" evidence="1">
    <location>
        <begin position="7"/>
        <end position="25"/>
    </location>
</feature>
<dbReference type="RefSeq" id="WP_241367505.1">
    <property type="nucleotide sequence ID" value="NZ_JAKZFC010000001.1"/>
</dbReference>
<feature type="transmembrane region" description="Helical" evidence="1">
    <location>
        <begin position="37"/>
        <end position="61"/>
    </location>
</feature>
<evidence type="ECO:0000256" key="1">
    <source>
        <dbReference type="SAM" id="Phobius"/>
    </source>
</evidence>
<dbReference type="EMBL" id="JAKZFC010000001">
    <property type="protein sequence ID" value="MCH7320489.1"/>
    <property type="molecule type" value="Genomic_DNA"/>
</dbReference>
<comment type="caution">
    <text evidence="2">The sequence shown here is derived from an EMBL/GenBank/DDBJ whole genome shotgun (WGS) entry which is preliminary data.</text>
</comment>
<protein>
    <submittedName>
        <fullName evidence="2">Sulfate permease</fullName>
    </submittedName>
</protein>
<gene>
    <name evidence="2" type="ORF">LZ480_01210</name>
</gene>
<proteinExistence type="predicted"/>
<keyword evidence="1" id="KW-0812">Transmembrane</keyword>
<name>A0ABS9U835_9BACL</name>
<keyword evidence="1" id="KW-1133">Transmembrane helix</keyword>
<accession>A0ABS9U835</accession>
<reference evidence="2 3" key="1">
    <citation type="submission" date="2022-03" db="EMBL/GenBank/DDBJ databases">
        <authorList>
            <person name="Jo J.-H."/>
            <person name="Im W.-T."/>
        </authorList>
    </citation>
    <scope>NUCLEOTIDE SEQUENCE [LARGE SCALE GENOMIC DNA]</scope>
    <source>
        <strain evidence="2 3">MA9</strain>
    </source>
</reference>
<keyword evidence="1" id="KW-0472">Membrane</keyword>
<keyword evidence="3" id="KW-1185">Reference proteome</keyword>
<evidence type="ECO:0000313" key="3">
    <source>
        <dbReference type="Proteomes" id="UP001316087"/>
    </source>
</evidence>
<sequence>MNIKDFFAGLLFIGVAGYFTYELVTDMSLLFTDSTTIWQYCVAFFRVTLIIFLFNLGLTFIKKFFVGNTKQKS</sequence>
<dbReference type="Proteomes" id="UP001316087">
    <property type="component" value="Unassembled WGS sequence"/>
</dbReference>